<evidence type="ECO:0000313" key="3">
    <source>
        <dbReference type="Proteomes" id="UP001151287"/>
    </source>
</evidence>
<dbReference type="Proteomes" id="UP001151287">
    <property type="component" value="Unassembled WGS sequence"/>
</dbReference>
<dbReference type="EMBL" id="JAMQYH010000001">
    <property type="protein sequence ID" value="KAJ1701313.1"/>
    <property type="molecule type" value="Genomic_DNA"/>
</dbReference>
<dbReference type="Pfam" id="PF00462">
    <property type="entry name" value="Glutaredoxin"/>
    <property type="match status" value="1"/>
</dbReference>
<dbReference type="SUPFAM" id="SSF52833">
    <property type="entry name" value="Thioredoxin-like"/>
    <property type="match status" value="1"/>
</dbReference>
<dbReference type="Gene3D" id="3.40.30.10">
    <property type="entry name" value="Glutaredoxin"/>
    <property type="match status" value="1"/>
</dbReference>
<keyword evidence="3" id="KW-1185">Reference proteome</keyword>
<feature type="domain" description="Glutaredoxin" evidence="1">
    <location>
        <begin position="204"/>
        <end position="268"/>
    </location>
</feature>
<comment type="caution">
    <text evidence="2">The sequence shown here is derived from an EMBL/GenBank/DDBJ whole genome shotgun (WGS) entry which is preliminary data.</text>
</comment>
<reference evidence="2" key="1">
    <citation type="journal article" date="2022" name="Cell">
        <title>Repeat-based holocentromeres influence genome architecture and karyotype evolution.</title>
        <authorList>
            <person name="Hofstatter P.G."/>
            <person name="Thangavel G."/>
            <person name="Lux T."/>
            <person name="Neumann P."/>
            <person name="Vondrak T."/>
            <person name="Novak P."/>
            <person name="Zhang M."/>
            <person name="Costa L."/>
            <person name="Castellani M."/>
            <person name="Scott A."/>
            <person name="Toegelov H."/>
            <person name="Fuchs J."/>
            <person name="Mata-Sucre Y."/>
            <person name="Dias Y."/>
            <person name="Vanzela A.L.L."/>
            <person name="Huettel B."/>
            <person name="Almeida C.C.S."/>
            <person name="Simkova H."/>
            <person name="Souza G."/>
            <person name="Pedrosa-Harand A."/>
            <person name="Macas J."/>
            <person name="Mayer K.F.X."/>
            <person name="Houben A."/>
            <person name="Marques A."/>
        </authorList>
    </citation>
    <scope>NUCLEOTIDE SEQUENCE</scope>
    <source>
        <strain evidence="2">RhyBre1mFocal</strain>
    </source>
</reference>
<accession>A0A9Q0CWN6</accession>
<name>A0A9Q0CWN6_9POAL</name>
<dbReference type="InterPro" id="IPR002109">
    <property type="entry name" value="Glutaredoxin"/>
</dbReference>
<organism evidence="2 3">
    <name type="scientific">Rhynchospora breviuscula</name>
    <dbReference type="NCBI Taxonomy" id="2022672"/>
    <lineage>
        <taxon>Eukaryota</taxon>
        <taxon>Viridiplantae</taxon>
        <taxon>Streptophyta</taxon>
        <taxon>Embryophyta</taxon>
        <taxon>Tracheophyta</taxon>
        <taxon>Spermatophyta</taxon>
        <taxon>Magnoliopsida</taxon>
        <taxon>Liliopsida</taxon>
        <taxon>Poales</taxon>
        <taxon>Cyperaceae</taxon>
        <taxon>Cyperoideae</taxon>
        <taxon>Rhynchosporeae</taxon>
        <taxon>Rhynchospora</taxon>
    </lineage>
</organism>
<dbReference type="InterPro" id="IPR036249">
    <property type="entry name" value="Thioredoxin-like_sf"/>
</dbReference>
<gene>
    <name evidence="2" type="ORF">LUZ63_001092</name>
</gene>
<dbReference type="OrthoDB" id="423313at2759"/>
<evidence type="ECO:0000259" key="1">
    <source>
        <dbReference type="Pfam" id="PF00462"/>
    </source>
</evidence>
<protein>
    <recommendedName>
        <fullName evidence="1">Glutaredoxin domain-containing protein</fullName>
    </recommendedName>
</protein>
<dbReference type="PROSITE" id="PS51354">
    <property type="entry name" value="GLUTAREDOXIN_2"/>
    <property type="match status" value="1"/>
</dbReference>
<evidence type="ECO:0000313" key="2">
    <source>
        <dbReference type="EMBL" id="KAJ1701313.1"/>
    </source>
</evidence>
<sequence>MGSTTSKQSRKNLHQGHLSLDTRDCYLRPGQVKSIADDYFGVNYVIRRSCSWSGLCSIKDDRKNKFFDEINLLPSIPQTPTETLPCEPEMTQEINTGELIEGLDDFTLINTWEFVDPSESMFAYLKPKISSPSQNASDEILPQLNSNDKIEVSPLSSKCCKSPKILGIVQARINSFERIIEERRMKRESDLFNYYFLEEKKKVVFYFTSLTGIPSTHEDCQDAKEILQGYGVCLDERDVSMDAGLKKELNELLGFSAKLPRIFVDGFYIGGVEELRNMHTSGELVYLLEGCEMKAVGDDGNFMLCPGCADVRFVPCLSCSGSCRVFLDSTHGGESNSVEFQQCKDCNENGLVLCPVCW</sequence>
<dbReference type="PANTHER" id="PTHR45669">
    <property type="entry name" value="GLUTAREDOXIN DOMAIN-CONTAINING CYSTEINE-RICH PROTEIN CG12206-RELATED"/>
    <property type="match status" value="1"/>
</dbReference>
<dbReference type="CDD" id="cd03031">
    <property type="entry name" value="GRX_GRX_like"/>
    <property type="match status" value="1"/>
</dbReference>
<dbReference type="Pfam" id="PF23733">
    <property type="entry name" value="GRXCR1-2_C"/>
    <property type="match status" value="1"/>
</dbReference>
<dbReference type="AlphaFoldDB" id="A0A9Q0CWN6"/>
<proteinExistence type="predicted"/>
<dbReference type="PANTHER" id="PTHR45669:SF30">
    <property type="entry name" value="OS04G0641300 PROTEIN"/>
    <property type="match status" value="1"/>
</dbReference>